<sequence>MASVDVLVTAPGATLTTCRSAPAAPTDTTPLAVPAKPL</sequence>
<feature type="compositionally biased region" description="Low complexity" evidence="1">
    <location>
        <begin position="21"/>
        <end position="38"/>
    </location>
</feature>
<protein>
    <submittedName>
        <fullName evidence="2">Uncharacterized protein</fullName>
    </submittedName>
</protein>
<reference evidence="3" key="1">
    <citation type="submission" date="2018-07" db="EMBL/GenBank/DDBJ databases">
        <authorList>
            <person name="Kim H."/>
        </authorList>
    </citation>
    <scope>NUCLEOTIDE SEQUENCE [LARGE SCALE GENOMIC DNA]</scope>
    <source>
        <strain evidence="3">F02</strain>
    </source>
</reference>
<dbReference type="KEGG" id="hyf:DTO96_101395"/>
<proteinExistence type="predicted"/>
<evidence type="ECO:0000313" key="2">
    <source>
        <dbReference type="EMBL" id="AXF85664.1"/>
    </source>
</evidence>
<evidence type="ECO:0000313" key="3">
    <source>
        <dbReference type="Proteomes" id="UP000252182"/>
    </source>
</evidence>
<organism evidence="2 3">
    <name type="scientific">Ephemeroptericola cinctiostellae</name>
    <dbReference type="NCBI Taxonomy" id="2268024"/>
    <lineage>
        <taxon>Bacteria</taxon>
        <taxon>Pseudomonadati</taxon>
        <taxon>Pseudomonadota</taxon>
        <taxon>Betaproteobacteria</taxon>
        <taxon>Burkholderiales</taxon>
        <taxon>Burkholderiaceae</taxon>
        <taxon>Ephemeroptericola</taxon>
    </lineage>
</organism>
<accession>A0A345DBC6</accession>
<dbReference type="EMBL" id="CP031124">
    <property type="protein sequence ID" value="AXF85664.1"/>
    <property type="molecule type" value="Genomic_DNA"/>
</dbReference>
<feature type="region of interest" description="Disordered" evidence="1">
    <location>
        <begin position="17"/>
        <end position="38"/>
    </location>
</feature>
<gene>
    <name evidence="2" type="ORF">DTO96_101395</name>
</gene>
<dbReference type="AlphaFoldDB" id="A0A345DBC6"/>
<name>A0A345DBC6_9BURK</name>
<keyword evidence="3" id="KW-1185">Reference proteome</keyword>
<evidence type="ECO:0000256" key="1">
    <source>
        <dbReference type="SAM" id="MobiDB-lite"/>
    </source>
</evidence>
<dbReference type="Proteomes" id="UP000252182">
    <property type="component" value="Chromosome"/>
</dbReference>